<keyword evidence="1" id="KW-1133">Transmembrane helix</keyword>
<keyword evidence="1" id="KW-0472">Membrane</keyword>
<keyword evidence="3" id="KW-1185">Reference proteome</keyword>
<reference evidence="2 3" key="1">
    <citation type="submission" date="2018-09" db="EMBL/GenBank/DDBJ databases">
        <authorList>
            <person name="Postec A."/>
        </authorList>
    </citation>
    <scope>NUCLEOTIDE SEQUENCE [LARGE SCALE GENOMIC DNA]</scope>
    <source>
        <strain evidence="2">70B-A</strain>
    </source>
</reference>
<accession>A0A3P7P642</accession>
<evidence type="ECO:0000313" key="2">
    <source>
        <dbReference type="EMBL" id="VDN49010.1"/>
    </source>
</evidence>
<gene>
    <name evidence="2" type="ORF">PATL70BA_3091</name>
</gene>
<organism evidence="2 3">
    <name type="scientific">Petrocella atlantisensis</name>
    <dbReference type="NCBI Taxonomy" id="2173034"/>
    <lineage>
        <taxon>Bacteria</taxon>
        <taxon>Bacillati</taxon>
        <taxon>Bacillota</taxon>
        <taxon>Clostridia</taxon>
        <taxon>Lachnospirales</taxon>
        <taxon>Vallitaleaceae</taxon>
        <taxon>Petrocella</taxon>
    </lineage>
</organism>
<dbReference type="KEGG" id="cbar:PATL70BA_3091"/>
<sequence>MNRLQGEVMYVRHKRVARFHIIATLLIILRNLLICSTMLLQ</sequence>
<dbReference type="Proteomes" id="UP000279029">
    <property type="component" value="Chromosome"/>
</dbReference>
<proteinExistence type="predicted"/>
<dbReference type="EMBL" id="LR130778">
    <property type="protein sequence ID" value="VDN49010.1"/>
    <property type="molecule type" value="Genomic_DNA"/>
</dbReference>
<evidence type="ECO:0000313" key="3">
    <source>
        <dbReference type="Proteomes" id="UP000279029"/>
    </source>
</evidence>
<evidence type="ECO:0000256" key="1">
    <source>
        <dbReference type="SAM" id="Phobius"/>
    </source>
</evidence>
<dbReference type="AlphaFoldDB" id="A0A3P7P642"/>
<name>A0A3P7P642_9FIRM</name>
<keyword evidence="1" id="KW-0812">Transmembrane</keyword>
<protein>
    <submittedName>
        <fullName evidence="2">Uncharacterized protein</fullName>
    </submittedName>
</protein>
<feature type="transmembrane region" description="Helical" evidence="1">
    <location>
        <begin position="21"/>
        <end position="40"/>
    </location>
</feature>